<dbReference type="EMBL" id="BARS01050966">
    <property type="protein sequence ID" value="GAG52627.1"/>
    <property type="molecule type" value="Genomic_DNA"/>
</dbReference>
<proteinExistence type="predicted"/>
<accession>X0Z245</accession>
<name>X0Z245_9ZZZZ</name>
<sequence>DVLSGGTTPSLAVLTTGDAVVMYFAEAHATSDDYLFGKLQPWSAAVLSSAVDPVDGPLLVNTTYDVTFGRAIQHEASPVSSIGSHKIEEIAVTINLYHELASNVQEAARTEVRDRVMYTGDRIKQVLTRPDNLSETAGSVATGIISGMLIPRDLEHTKGIEDWDASPPRIKSQITGRMLVHVTQPTS</sequence>
<feature type="non-terminal residue" evidence="1">
    <location>
        <position position="1"/>
    </location>
</feature>
<organism evidence="1">
    <name type="scientific">marine sediment metagenome</name>
    <dbReference type="NCBI Taxonomy" id="412755"/>
    <lineage>
        <taxon>unclassified sequences</taxon>
        <taxon>metagenomes</taxon>
        <taxon>ecological metagenomes</taxon>
    </lineage>
</organism>
<comment type="caution">
    <text evidence="1">The sequence shown here is derived from an EMBL/GenBank/DDBJ whole genome shotgun (WGS) entry which is preliminary data.</text>
</comment>
<gene>
    <name evidence="1" type="ORF">S01H1_75993</name>
</gene>
<reference evidence="1" key="1">
    <citation type="journal article" date="2014" name="Front. Microbiol.">
        <title>High frequency of phylogenetically diverse reductive dehalogenase-homologous genes in deep subseafloor sedimentary metagenomes.</title>
        <authorList>
            <person name="Kawai M."/>
            <person name="Futagami T."/>
            <person name="Toyoda A."/>
            <person name="Takaki Y."/>
            <person name="Nishi S."/>
            <person name="Hori S."/>
            <person name="Arai W."/>
            <person name="Tsubouchi T."/>
            <person name="Morono Y."/>
            <person name="Uchiyama I."/>
            <person name="Ito T."/>
            <person name="Fujiyama A."/>
            <person name="Inagaki F."/>
            <person name="Takami H."/>
        </authorList>
    </citation>
    <scope>NUCLEOTIDE SEQUENCE</scope>
    <source>
        <strain evidence="1">Expedition CK06-06</strain>
    </source>
</reference>
<dbReference type="AlphaFoldDB" id="X0Z245"/>
<evidence type="ECO:0000313" key="1">
    <source>
        <dbReference type="EMBL" id="GAG52627.1"/>
    </source>
</evidence>
<protein>
    <submittedName>
        <fullName evidence="1">Uncharacterized protein</fullName>
    </submittedName>
</protein>